<keyword evidence="3" id="KW-1185">Reference proteome</keyword>
<organism evidence="2 3">
    <name type="scientific">Bizionia saleffrena</name>
    <dbReference type="NCBI Taxonomy" id="291189"/>
    <lineage>
        <taxon>Bacteria</taxon>
        <taxon>Pseudomonadati</taxon>
        <taxon>Bacteroidota</taxon>
        <taxon>Flavobacteriia</taxon>
        <taxon>Flavobacteriales</taxon>
        <taxon>Flavobacteriaceae</taxon>
        <taxon>Bizionia</taxon>
    </lineage>
</organism>
<evidence type="ECO:0000313" key="3">
    <source>
        <dbReference type="Proteomes" id="UP000323324"/>
    </source>
</evidence>
<protein>
    <submittedName>
        <fullName evidence="2">DUF1311 domain-containing protein</fullName>
    </submittedName>
</protein>
<dbReference type="AlphaFoldDB" id="A0A8H2LCX6"/>
<evidence type="ECO:0000313" key="2">
    <source>
        <dbReference type="EMBL" id="TYB72164.1"/>
    </source>
</evidence>
<dbReference type="EMBL" id="VSKM01000012">
    <property type="protein sequence ID" value="TYB72164.1"/>
    <property type="molecule type" value="Genomic_DNA"/>
</dbReference>
<feature type="domain" description="Lysozyme inhibitor LprI-like N-terminal" evidence="1">
    <location>
        <begin position="19"/>
        <end position="111"/>
    </location>
</feature>
<dbReference type="InterPro" id="IPR009739">
    <property type="entry name" value="LprI-like_N"/>
</dbReference>
<sequence length="244" mass="28946">MNRILFILFLTFNLTCFSQTQSEMNDEANNEFRKADAELNNVYQKIITEYKTDSIFIERLKKTQRIWISYRDAELEMKFPAEDKRVEYGSVFPMCVSYFLGKLTEERTEKLKIWLDGIEEGDVCSGSVKSKYELDPTYYSKAYIEKDSTIWIPQNINSEIKIFGYQEKDSLSKKLILISVFTKDVEDNPYNCKYGSYYHTQSMNNIKLKYLSTENEFMKIAILKKGTLIDTVYMEKKWFEFSEE</sequence>
<evidence type="ECO:0000259" key="1">
    <source>
        <dbReference type="Pfam" id="PF07007"/>
    </source>
</evidence>
<proteinExistence type="predicted"/>
<dbReference type="Proteomes" id="UP000323324">
    <property type="component" value="Unassembled WGS sequence"/>
</dbReference>
<accession>A0A8H2LCX6</accession>
<dbReference type="Pfam" id="PF07007">
    <property type="entry name" value="LprI"/>
    <property type="match status" value="1"/>
</dbReference>
<name>A0A8H2LCX6_9FLAO</name>
<dbReference type="RefSeq" id="WP_148370477.1">
    <property type="nucleotide sequence ID" value="NZ_VSKM01000012.1"/>
</dbReference>
<comment type="caution">
    <text evidence="2">The sequence shown here is derived from an EMBL/GenBank/DDBJ whole genome shotgun (WGS) entry which is preliminary data.</text>
</comment>
<gene>
    <name evidence="2" type="ORF">ES676_11500</name>
</gene>
<reference evidence="2 3" key="1">
    <citation type="submission" date="2019-08" db="EMBL/GenBank/DDBJ databases">
        <title>Genomes of Antarctic Bizionia species.</title>
        <authorList>
            <person name="Bowman J.P."/>
        </authorList>
    </citation>
    <scope>NUCLEOTIDE SEQUENCE [LARGE SCALE GENOMIC DNA]</scope>
    <source>
        <strain evidence="2 3">HFD</strain>
    </source>
</reference>
<dbReference type="Gene3D" id="1.20.1270.180">
    <property type="match status" value="1"/>
</dbReference>